<dbReference type="PANTHER" id="PTHR30146:SF109">
    <property type="entry name" value="HTH-TYPE TRANSCRIPTIONAL REGULATOR GALS"/>
    <property type="match status" value="1"/>
</dbReference>
<dbReference type="EMBL" id="JABWCS010000195">
    <property type="protein sequence ID" value="NUU59925.1"/>
    <property type="molecule type" value="Genomic_DNA"/>
</dbReference>
<keyword evidence="2 5" id="KW-0238">DNA-binding</keyword>
<dbReference type="AlphaFoldDB" id="A0A850EFK0"/>
<dbReference type="InterPro" id="IPR000843">
    <property type="entry name" value="HTH_LacI"/>
</dbReference>
<dbReference type="PANTHER" id="PTHR30146">
    <property type="entry name" value="LACI-RELATED TRANSCRIPTIONAL REPRESSOR"/>
    <property type="match status" value="1"/>
</dbReference>
<dbReference type="InterPro" id="IPR010982">
    <property type="entry name" value="Lambda_DNA-bd_dom_sf"/>
</dbReference>
<evidence type="ECO:0000256" key="1">
    <source>
        <dbReference type="ARBA" id="ARBA00023015"/>
    </source>
</evidence>
<dbReference type="Pfam" id="PF00356">
    <property type="entry name" value="LacI"/>
    <property type="match status" value="1"/>
</dbReference>
<dbReference type="PROSITE" id="PS00356">
    <property type="entry name" value="HTH_LACI_1"/>
    <property type="match status" value="1"/>
</dbReference>
<evidence type="ECO:0000313" key="5">
    <source>
        <dbReference type="EMBL" id="NUU59925.1"/>
    </source>
</evidence>
<dbReference type="PRINTS" id="PR00036">
    <property type="entry name" value="HTHLACI"/>
</dbReference>
<dbReference type="SMART" id="SM00354">
    <property type="entry name" value="HTH_LACI"/>
    <property type="match status" value="1"/>
</dbReference>
<name>A0A850EFK0_9BACL</name>
<accession>A0A850EFK0</accession>
<sequence>MKRATLKDIARMADVSVATVSYVLNNVDNQSIPETTRCKIMRIAKELEYTPNLSARTLVRNKSGLVGILINEEQDIPYWKKQSHFTFVDGLQKLLTTAGYHTLFITIDANDPSLNVIIERNLEAVFLVDVKDEMFYTISSKFVEGIPLIVIDSIIEDNLFQQITYNFHSALKIASKLMNQSFCLIMENFNNQALVNYILTNTNVAKDHIYIVDTPNDLDEIFKQTQFKEAIVINEFIGSYVERSGYFNNLAVICTCSCPEILSDKTEKIMFKEDKSKTAFHIMNSLLRRNEYHSNNSNINFIEVKI</sequence>
<organism evidence="5 6">
    <name type="scientific">Paenibacillus agri</name>
    <dbReference type="NCBI Taxonomy" id="2744309"/>
    <lineage>
        <taxon>Bacteria</taxon>
        <taxon>Bacillati</taxon>
        <taxon>Bacillota</taxon>
        <taxon>Bacilli</taxon>
        <taxon>Bacillales</taxon>
        <taxon>Paenibacillaceae</taxon>
        <taxon>Paenibacillus</taxon>
    </lineage>
</organism>
<dbReference type="SUPFAM" id="SSF47413">
    <property type="entry name" value="lambda repressor-like DNA-binding domains"/>
    <property type="match status" value="1"/>
</dbReference>
<gene>
    <name evidence="5" type="ORF">HPT30_06110</name>
</gene>
<evidence type="ECO:0000259" key="4">
    <source>
        <dbReference type="PROSITE" id="PS50932"/>
    </source>
</evidence>
<dbReference type="GO" id="GO:0003700">
    <property type="term" value="F:DNA-binding transcription factor activity"/>
    <property type="evidence" value="ECO:0007669"/>
    <property type="project" value="TreeGrafter"/>
</dbReference>
<dbReference type="Proteomes" id="UP000564806">
    <property type="component" value="Unassembled WGS sequence"/>
</dbReference>
<evidence type="ECO:0000313" key="6">
    <source>
        <dbReference type="Proteomes" id="UP000564806"/>
    </source>
</evidence>
<dbReference type="PROSITE" id="PS50932">
    <property type="entry name" value="HTH_LACI_2"/>
    <property type="match status" value="1"/>
</dbReference>
<feature type="domain" description="HTH lacI-type" evidence="4">
    <location>
        <begin position="4"/>
        <end position="60"/>
    </location>
</feature>
<reference evidence="5" key="1">
    <citation type="submission" date="2020-06" db="EMBL/GenBank/DDBJ databases">
        <title>Paenibacillus sp. nov., isolated from soil.</title>
        <authorList>
            <person name="Seo Y.L."/>
        </authorList>
    </citation>
    <scope>NUCLEOTIDE SEQUENCE [LARGE SCALE GENOMIC DNA]</scope>
    <source>
        <strain evidence="5">JW14</strain>
    </source>
</reference>
<dbReference type="CDD" id="cd01392">
    <property type="entry name" value="HTH_LacI"/>
    <property type="match status" value="1"/>
</dbReference>
<proteinExistence type="predicted"/>
<evidence type="ECO:0000256" key="3">
    <source>
        <dbReference type="ARBA" id="ARBA00023163"/>
    </source>
</evidence>
<dbReference type="Gene3D" id="1.10.260.40">
    <property type="entry name" value="lambda repressor-like DNA-binding domains"/>
    <property type="match status" value="1"/>
</dbReference>
<dbReference type="RefSeq" id="WP_175370547.1">
    <property type="nucleotide sequence ID" value="NZ_JABWCS010000195.1"/>
</dbReference>
<protein>
    <submittedName>
        <fullName evidence="5">LacI family DNA-binding transcriptional regulator</fullName>
    </submittedName>
</protein>
<dbReference type="Gene3D" id="3.40.50.2300">
    <property type="match status" value="1"/>
</dbReference>
<evidence type="ECO:0000256" key="2">
    <source>
        <dbReference type="ARBA" id="ARBA00023125"/>
    </source>
</evidence>
<keyword evidence="3" id="KW-0804">Transcription</keyword>
<dbReference type="GO" id="GO:0000976">
    <property type="term" value="F:transcription cis-regulatory region binding"/>
    <property type="evidence" value="ECO:0007669"/>
    <property type="project" value="TreeGrafter"/>
</dbReference>
<keyword evidence="1" id="KW-0805">Transcription regulation</keyword>
<keyword evidence="6" id="KW-1185">Reference proteome</keyword>
<comment type="caution">
    <text evidence="5">The sequence shown here is derived from an EMBL/GenBank/DDBJ whole genome shotgun (WGS) entry which is preliminary data.</text>
</comment>